<keyword evidence="3" id="KW-1185">Reference proteome</keyword>
<dbReference type="Pfam" id="PF11976">
    <property type="entry name" value="Rad60-SLD"/>
    <property type="match status" value="1"/>
</dbReference>
<dbReference type="SUPFAM" id="SSF54236">
    <property type="entry name" value="Ubiquitin-like"/>
    <property type="match status" value="1"/>
</dbReference>
<name>A0AAV3NI64_LITER</name>
<proteinExistence type="predicted"/>
<comment type="caution">
    <text evidence="2">The sequence shown here is derived from an EMBL/GenBank/DDBJ whole genome shotgun (WGS) entry which is preliminary data.</text>
</comment>
<dbReference type="AlphaFoldDB" id="A0AAV3NI64"/>
<evidence type="ECO:0000313" key="2">
    <source>
        <dbReference type="EMBL" id="GAA0138985.1"/>
    </source>
</evidence>
<dbReference type="InterPro" id="IPR000626">
    <property type="entry name" value="Ubiquitin-like_dom"/>
</dbReference>
<dbReference type="EMBL" id="BAABME010029948">
    <property type="protein sequence ID" value="GAA0138985.1"/>
    <property type="molecule type" value="Genomic_DNA"/>
</dbReference>
<reference evidence="2 3" key="1">
    <citation type="submission" date="2024-01" db="EMBL/GenBank/DDBJ databases">
        <title>The complete chloroplast genome sequence of Lithospermum erythrorhizon: insights into the phylogenetic relationship among Boraginaceae species and the maternal lineages of purple gromwells.</title>
        <authorList>
            <person name="Okada T."/>
            <person name="Watanabe K."/>
        </authorList>
    </citation>
    <scope>NUCLEOTIDE SEQUENCE [LARGE SCALE GENOMIC DNA]</scope>
</reference>
<sequence>MDTTAQFKKAKQEDNHITLRVQRYNEEDAYIRIRPNVHLRSLMEKYCDRLGEAYGTIRFLFDGQRVQGHNTAEEMGMADMDIIDAMTEATGGSACRSF</sequence>
<dbReference type="PROSITE" id="PS50053">
    <property type="entry name" value="UBIQUITIN_2"/>
    <property type="match status" value="1"/>
</dbReference>
<evidence type="ECO:0000259" key="1">
    <source>
        <dbReference type="PROSITE" id="PS50053"/>
    </source>
</evidence>
<protein>
    <recommendedName>
        <fullName evidence="1">Ubiquitin-like domain-containing protein</fullName>
    </recommendedName>
</protein>
<evidence type="ECO:0000313" key="3">
    <source>
        <dbReference type="Proteomes" id="UP001454036"/>
    </source>
</evidence>
<dbReference type="PANTHER" id="PTHR10562">
    <property type="entry name" value="SMALL UBIQUITIN-RELATED MODIFIER"/>
    <property type="match status" value="1"/>
</dbReference>
<gene>
    <name evidence="2" type="ORF">LIER_42560</name>
</gene>
<dbReference type="Proteomes" id="UP001454036">
    <property type="component" value="Unassembled WGS sequence"/>
</dbReference>
<dbReference type="Gene3D" id="3.10.20.90">
    <property type="entry name" value="Phosphatidylinositol 3-kinase Catalytic Subunit, Chain A, domain 1"/>
    <property type="match status" value="1"/>
</dbReference>
<feature type="domain" description="Ubiquitin-like" evidence="1">
    <location>
        <begin position="17"/>
        <end position="92"/>
    </location>
</feature>
<dbReference type="InterPro" id="IPR029071">
    <property type="entry name" value="Ubiquitin-like_domsf"/>
</dbReference>
<accession>A0AAV3NI64</accession>
<dbReference type="InterPro" id="IPR022617">
    <property type="entry name" value="Rad60/SUMO-like_dom"/>
</dbReference>
<organism evidence="2 3">
    <name type="scientific">Lithospermum erythrorhizon</name>
    <name type="common">Purple gromwell</name>
    <name type="synonym">Lithospermum officinale var. erythrorhizon</name>
    <dbReference type="NCBI Taxonomy" id="34254"/>
    <lineage>
        <taxon>Eukaryota</taxon>
        <taxon>Viridiplantae</taxon>
        <taxon>Streptophyta</taxon>
        <taxon>Embryophyta</taxon>
        <taxon>Tracheophyta</taxon>
        <taxon>Spermatophyta</taxon>
        <taxon>Magnoliopsida</taxon>
        <taxon>eudicotyledons</taxon>
        <taxon>Gunneridae</taxon>
        <taxon>Pentapetalae</taxon>
        <taxon>asterids</taxon>
        <taxon>lamiids</taxon>
        <taxon>Boraginales</taxon>
        <taxon>Boraginaceae</taxon>
        <taxon>Boraginoideae</taxon>
        <taxon>Lithospermeae</taxon>
        <taxon>Lithospermum</taxon>
    </lineage>
</organism>